<gene>
    <name evidence="1" type="ORF">DW927_12020</name>
</gene>
<proteinExistence type="predicted"/>
<evidence type="ECO:0000313" key="2">
    <source>
        <dbReference type="Proteomes" id="UP000284465"/>
    </source>
</evidence>
<dbReference type="InterPro" id="IPR013078">
    <property type="entry name" value="His_Pase_superF_clade-1"/>
</dbReference>
<accession>A0A3R6DWY5</accession>
<dbReference type="AlphaFoldDB" id="A0A3R6DWY5"/>
<sequence length="88" mass="10118">MGNVQISYTKKIVIRSIVCGADANTRKLNKDLKVMNLYVVRHGETDMGKNHIIANETEPLNANGIRQAQNLQFHHQQKGMRGKKRRQY</sequence>
<name>A0A3R6DWY5_9FIRM</name>
<protein>
    <submittedName>
        <fullName evidence="1">Histidine phosphatase family protein</fullName>
    </submittedName>
</protein>
<evidence type="ECO:0000313" key="1">
    <source>
        <dbReference type="EMBL" id="RHA66257.1"/>
    </source>
</evidence>
<reference evidence="1 2" key="1">
    <citation type="submission" date="2018-08" db="EMBL/GenBank/DDBJ databases">
        <title>A genome reference for cultivated species of the human gut microbiota.</title>
        <authorList>
            <person name="Zou Y."/>
            <person name="Xue W."/>
            <person name="Luo G."/>
        </authorList>
    </citation>
    <scope>NUCLEOTIDE SEQUENCE [LARGE SCALE GENOMIC DNA]</scope>
    <source>
        <strain evidence="1 2">AM43-11</strain>
    </source>
</reference>
<dbReference type="Pfam" id="PF00300">
    <property type="entry name" value="His_Phos_1"/>
    <property type="match status" value="1"/>
</dbReference>
<dbReference type="SUPFAM" id="SSF53254">
    <property type="entry name" value="Phosphoglycerate mutase-like"/>
    <property type="match status" value="1"/>
</dbReference>
<dbReference type="Proteomes" id="UP000284465">
    <property type="component" value="Unassembled WGS sequence"/>
</dbReference>
<dbReference type="EMBL" id="QSFP01000013">
    <property type="protein sequence ID" value="RHA66257.1"/>
    <property type="molecule type" value="Genomic_DNA"/>
</dbReference>
<organism evidence="1 2">
    <name type="scientific">Roseburia intestinalis</name>
    <dbReference type="NCBI Taxonomy" id="166486"/>
    <lineage>
        <taxon>Bacteria</taxon>
        <taxon>Bacillati</taxon>
        <taxon>Bacillota</taxon>
        <taxon>Clostridia</taxon>
        <taxon>Lachnospirales</taxon>
        <taxon>Lachnospiraceae</taxon>
        <taxon>Roseburia</taxon>
    </lineage>
</organism>
<dbReference type="Gene3D" id="3.40.50.1240">
    <property type="entry name" value="Phosphoglycerate mutase-like"/>
    <property type="match status" value="1"/>
</dbReference>
<comment type="caution">
    <text evidence="1">The sequence shown here is derived from an EMBL/GenBank/DDBJ whole genome shotgun (WGS) entry which is preliminary data.</text>
</comment>
<dbReference type="InterPro" id="IPR029033">
    <property type="entry name" value="His_PPase_superfam"/>
</dbReference>